<sequence>MRKSVPSLLSLPFRPNPYHQPPRWSTAPRQWTYPTYSPYDESTCSMASSVTESGLSIIFLYARSARNKAWQLHSNLATVGPDILAFTESWLNQANPNDQISFPQYSIYCSDRNASGGGGVGLFFPHSY</sequence>
<comment type="caution">
    <text evidence="1">The sequence shown here is derived from an EMBL/GenBank/DDBJ whole genome shotgun (WGS) entry which is preliminary data.</text>
</comment>
<protein>
    <submittedName>
        <fullName evidence="1">Uncharacterized protein</fullName>
    </submittedName>
</protein>
<dbReference type="SUPFAM" id="SSF56219">
    <property type="entry name" value="DNase I-like"/>
    <property type="match status" value="1"/>
</dbReference>
<accession>A0ABD2QI20</accession>
<dbReference type="AlphaFoldDB" id="A0ABD2QI20"/>
<dbReference type="EMBL" id="JBJKFK010000293">
    <property type="protein sequence ID" value="KAL3318051.1"/>
    <property type="molecule type" value="Genomic_DNA"/>
</dbReference>
<dbReference type="Gene3D" id="3.60.10.10">
    <property type="entry name" value="Endonuclease/exonuclease/phosphatase"/>
    <property type="match status" value="1"/>
</dbReference>
<name>A0ABD2QI20_9PLAT</name>
<reference evidence="1 2" key="1">
    <citation type="submission" date="2024-11" db="EMBL/GenBank/DDBJ databases">
        <title>Adaptive evolution of stress response genes in parasites aligns with host niche diversity.</title>
        <authorList>
            <person name="Hahn C."/>
            <person name="Resl P."/>
        </authorList>
    </citation>
    <scope>NUCLEOTIDE SEQUENCE [LARGE SCALE GENOMIC DNA]</scope>
    <source>
        <strain evidence="1">EGGRZ-B1_66</strain>
        <tissue evidence="1">Body</tissue>
    </source>
</reference>
<dbReference type="InterPro" id="IPR036691">
    <property type="entry name" value="Endo/exonu/phosph_ase_sf"/>
</dbReference>
<gene>
    <name evidence="1" type="ORF">Ciccas_003283</name>
</gene>
<dbReference type="Proteomes" id="UP001626550">
    <property type="component" value="Unassembled WGS sequence"/>
</dbReference>
<keyword evidence="2" id="KW-1185">Reference proteome</keyword>
<evidence type="ECO:0000313" key="2">
    <source>
        <dbReference type="Proteomes" id="UP001626550"/>
    </source>
</evidence>
<organism evidence="1 2">
    <name type="scientific">Cichlidogyrus casuarinus</name>
    <dbReference type="NCBI Taxonomy" id="1844966"/>
    <lineage>
        <taxon>Eukaryota</taxon>
        <taxon>Metazoa</taxon>
        <taxon>Spiralia</taxon>
        <taxon>Lophotrochozoa</taxon>
        <taxon>Platyhelminthes</taxon>
        <taxon>Monogenea</taxon>
        <taxon>Monopisthocotylea</taxon>
        <taxon>Dactylogyridea</taxon>
        <taxon>Ancyrocephalidae</taxon>
        <taxon>Cichlidogyrus</taxon>
    </lineage>
</organism>
<proteinExistence type="predicted"/>
<evidence type="ECO:0000313" key="1">
    <source>
        <dbReference type="EMBL" id="KAL3318051.1"/>
    </source>
</evidence>